<protein>
    <recommendedName>
        <fullName evidence="3">Peptidase M6-like domain-containing protein</fullName>
    </recommendedName>
</protein>
<feature type="domain" description="Peptidase M6-like" evidence="3">
    <location>
        <begin position="391"/>
        <end position="447"/>
    </location>
</feature>
<evidence type="ECO:0000313" key="5">
    <source>
        <dbReference type="Proteomes" id="UP000216189"/>
    </source>
</evidence>
<feature type="region of interest" description="Disordered" evidence="1">
    <location>
        <begin position="326"/>
        <end position="345"/>
    </location>
</feature>
<gene>
    <name evidence="4" type="ORF">CIK91_08385</name>
</gene>
<dbReference type="Pfam" id="PF05547">
    <property type="entry name" value="Peptidase_M6"/>
    <property type="match status" value="1"/>
</dbReference>
<proteinExistence type="predicted"/>
<name>A0ABX4EN68_SEGBR</name>
<evidence type="ECO:0000256" key="1">
    <source>
        <dbReference type="SAM" id="MobiDB-lite"/>
    </source>
</evidence>
<feature type="compositionally biased region" description="Low complexity" evidence="1">
    <location>
        <begin position="127"/>
        <end position="143"/>
    </location>
</feature>
<dbReference type="Proteomes" id="UP000216189">
    <property type="component" value="Unassembled WGS sequence"/>
</dbReference>
<dbReference type="RefSeq" id="WP_094448616.1">
    <property type="nucleotide sequence ID" value="NZ_CP091801.1"/>
</dbReference>
<dbReference type="PANTHER" id="PTHR41775:SF1">
    <property type="entry name" value="PEPTIDASE M6-LIKE DOMAIN-CONTAINING PROTEIN"/>
    <property type="match status" value="1"/>
</dbReference>
<organism evidence="4 5">
    <name type="scientific">Segatella bryantii</name>
    <name type="common">Prevotella bryantii</name>
    <dbReference type="NCBI Taxonomy" id="77095"/>
    <lineage>
        <taxon>Bacteria</taxon>
        <taxon>Pseudomonadati</taxon>
        <taxon>Bacteroidota</taxon>
        <taxon>Bacteroidia</taxon>
        <taxon>Bacteroidales</taxon>
        <taxon>Prevotellaceae</taxon>
        <taxon>Segatella</taxon>
    </lineage>
</organism>
<evidence type="ECO:0000313" key="4">
    <source>
        <dbReference type="EMBL" id="OYP54692.1"/>
    </source>
</evidence>
<dbReference type="NCBIfam" id="TIGR03296">
    <property type="entry name" value="M6dom_TIGR03296"/>
    <property type="match status" value="1"/>
</dbReference>
<dbReference type="PANTHER" id="PTHR41775">
    <property type="entry name" value="SECRETED PROTEIN-RELATED"/>
    <property type="match status" value="1"/>
</dbReference>
<feature type="region of interest" description="Disordered" evidence="1">
    <location>
        <begin position="119"/>
        <end position="153"/>
    </location>
</feature>
<evidence type="ECO:0000256" key="2">
    <source>
        <dbReference type="SAM" id="Phobius"/>
    </source>
</evidence>
<reference evidence="4 5" key="1">
    <citation type="submission" date="2017-08" db="EMBL/GenBank/DDBJ databases">
        <title>Comparative genomics of non-oral Prevotella species.</title>
        <authorList>
            <person name="Accetto T."/>
            <person name="Nograsek B."/>
            <person name="Avgustin G."/>
        </authorList>
    </citation>
    <scope>NUCLEOTIDE SEQUENCE [LARGE SCALE GENOMIC DNA]</scope>
    <source>
        <strain evidence="4 5">TC1-1</strain>
    </source>
</reference>
<accession>A0ABX4EN68</accession>
<feature type="transmembrane region" description="Helical" evidence="2">
    <location>
        <begin position="12"/>
        <end position="32"/>
    </location>
</feature>
<dbReference type="SUPFAM" id="SSF55486">
    <property type="entry name" value="Metalloproteases ('zincins'), catalytic domain"/>
    <property type="match status" value="1"/>
</dbReference>
<dbReference type="InterPro" id="IPR008757">
    <property type="entry name" value="Peptidase_M6-like_domain"/>
</dbReference>
<comment type="caution">
    <text evidence="4">The sequence shown here is derived from an EMBL/GenBank/DDBJ whole genome shotgun (WGS) entry which is preliminary data.</text>
</comment>
<keyword evidence="2" id="KW-1133">Transmembrane helix</keyword>
<keyword evidence="2" id="KW-0472">Membrane</keyword>
<sequence>MKKYYYNSPSIRLASIVATRIIIITLFMMNNYTTSAGPAMRRFKTVTQSNGDTLTLTKAGDEHHHFYLTRDNIPVIKKNGAFFYADRIGPDMKASSIMAHNKAQRTQVEIAHIQQMKQNTTSLKKISSSTNNPSSESSSTSTTNRKKTLRKASSVNYKGSKKGLIILVQFTDQKFSMSDPKSTYEAIANQEGYVSPYGTTGSVHDYFKSQSYEQFDLTFDVIGPITLDHAYSYYGGNDDSGDDIYPGRMIIDALNQISSSDLDFSKYDWNGDGEADQVFVLYAGQGEASSDIEETIWPHEWSLQSACYYDYLYTLEQLQASATSVNSNRNGYSDRPGDLGLTGGSSSTNTVNADSLYRAISSYYSVSINGITFDTYACSNESYVYNKKTFLMGIGTICHEFSHCLGFPDFYDTTGSNYGMGYYDVMDAGSYNGPMMLGWVPAGYTSYERHTAGWLDYSTLNDNTEVSLSPLNNQATAYIIPNEGYENEYLLLENRQQTGWDTYIPGKGLLVLHVDYDKDAWENNTVNSTTETTTSSVSWKKQQTTEGHQHLTIIHADNDDAIRYYSNVIDSSEIYDTYPYVVNNTVRNDSLTDYSSPAAILYHTNTDGSYLLHSPIYAITQQDNGDITFVYNPLNGYQAVIEEATEDEETNAITTIKTSNNVTVVARYNAAGIKINQPIKGINILRMSNGSIQKVIEK</sequence>
<keyword evidence="5" id="KW-1185">Reference proteome</keyword>
<keyword evidence="2" id="KW-0812">Transmembrane</keyword>
<evidence type="ECO:0000259" key="3">
    <source>
        <dbReference type="Pfam" id="PF05547"/>
    </source>
</evidence>
<dbReference type="EMBL" id="NPJF01000040">
    <property type="protein sequence ID" value="OYP54692.1"/>
    <property type="molecule type" value="Genomic_DNA"/>
</dbReference>